<evidence type="ECO:0000313" key="1">
    <source>
        <dbReference type="EMBL" id="KAL2622122.1"/>
    </source>
</evidence>
<accession>A0ABD1Y5S6</accession>
<dbReference type="PANTHER" id="PTHR39517:SF1">
    <property type="entry name" value="LIPID-A-DISACCHARIDE SYNTHASE"/>
    <property type="match status" value="1"/>
</dbReference>
<sequence>MQRMRFLKNIEVDQSSYLQTTDRASYSFNRIMQSCCCSEVDSVMHASMPRLHIAMAGTGIEQLVGLGKAVFTLPGSGPQFTYAFAEAQSRLLGKSLAEVLADQGSFRMFVYNGFERMGSRGSSRRIAIEILNVIR</sequence>
<reference evidence="1 2" key="1">
    <citation type="submission" date="2024-09" db="EMBL/GenBank/DDBJ databases">
        <title>Chromosome-scale assembly of Riccia fluitans.</title>
        <authorList>
            <person name="Paukszto L."/>
            <person name="Sawicki J."/>
            <person name="Karawczyk K."/>
            <person name="Piernik-Szablinska J."/>
            <person name="Szczecinska M."/>
            <person name="Mazdziarz M."/>
        </authorList>
    </citation>
    <scope>NUCLEOTIDE SEQUENCE [LARGE SCALE GENOMIC DNA]</scope>
    <source>
        <strain evidence="1">Rf_01</strain>
        <tissue evidence="1">Aerial parts of the thallus</tissue>
    </source>
</reference>
<comment type="caution">
    <text evidence="1">The sequence shown here is derived from an EMBL/GenBank/DDBJ whole genome shotgun (WGS) entry which is preliminary data.</text>
</comment>
<keyword evidence="2" id="KW-1185">Reference proteome</keyword>
<dbReference type="PANTHER" id="PTHR39517">
    <property type="entry name" value="SLL0192 PROTEIN"/>
    <property type="match status" value="1"/>
</dbReference>
<dbReference type="AlphaFoldDB" id="A0ABD1Y5S6"/>
<proteinExistence type="predicted"/>
<organism evidence="1 2">
    <name type="scientific">Riccia fluitans</name>
    <dbReference type="NCBI Taxonomy" id="41844"/>
    <lineage>
        <taxon>Eukaryota</taxon>
        <taxon>Viridiplantae</taxon>
        <taxon>Streptophyta</taxon>
        <taxon>Embryophyta</taxon>
        <taxon>Marchantiophyta</taxon>
        <taxon>Marchantiopsida</taxon>
        <taxon>Marchantiidae</taxon>
        <taxon>Marchantiales</taxon>
        <taxon>Ricciaceae</taxon>
        <taxon>Riccia</taxon>
    </lineage>
</organism>
<evidence type="ECO:0000313" key="2">
    <source>
        <dbReference type="Proteomes" id="UP001605036"/>
    </source>
</evidence>
<name>A0ABD1Y5S6_9MARC</name>
<dbReference type="InterPro" id="IPR019994">
    <property type="entry name" value="Lipid-A-disac_synthase-rel_put"/>
</dbReference>
<protein>
    <submittedName>
        <fullName evidence="1">Uncharacterized protein</fullName>
    </submittedName>
</protein>
<dbReference type="EMBL" id="JBHFFA010000006">
    <property type="protein sequence ID" value="KAL2622122.1"/>
    <property type="molecule type" value="Genomic_DNA"/>
</dbReference>
<gene>
    <name evidence="1" type="ORF">R1flu_002327</name>
</gene>
<dbReference type="Proteomes" id="UP001605036">
    <property type="component" value="Unassembled WGS sequence"/>
</dbReference>